<sequence length="280" mass="31717">MRFALFFIAAFVLLQCIPQSESKNWLSKRTNKAAEVFKKAVDKIKQKIGFVKNECKAFFKKVKDGIKKSVAKIKSEVEKTGDSAMKVIFKQIYNGLDKARKKLDDVSEIADKKFYSGMEKAHNLFFTVTSQIEKFVEKQKKIVEKKKDKDTGLKIIDDFVIKSSGKVESCSDAALNPVKELYEKTKAIIKGSIDKVEEIIRQTEKCMDMGMKTETLLCARNIGSIATEQLYKMGEEIMELKNKLIGGAVKELLNFVCVGKTRSGVEIDKLTVEKKIKNLK</sequence>
<name>A0A3G5BIG1_DOLGE</name>
<evidence type="ECO:0000256" key="1">
    <source>
        <dbReference type="SAM" id="SignalP"/>
    </source>
</evidence>
<evidence type="ECO:0000313" key="2">
    <source>
        <dbReference type="EMBL" id="AYV99569.1"/>
    </source>
</evidence>
<feature type="chain" id="PRO_5018181222" evidence="1">
    <location>
        <begin position="23"/>
        <end position="280"/>
    </location>
</feature>
<dbReference type="EMBL" id="MK075166">
    <property type="protein sequence ID" value="AYV99569.1"/>
    <property type="molecule type" value="mRNA"/>
</dbReference>
<accession>A0A3G5BIG1</accession>
<organism evidence="2">
    <name type="scientific">Dolopus genitalis</name>
    <name type="common">Giant Australian assassin fly</name>
    <name type="synonym">Asilus genitalis</name>
    <dbReference type="NCBI Taxonomy" id="2488630"/>
    <lineage>
        <taxon>Eukaryota</taxon>
        <taxon>Metazoa</taxon>
        <taxon>Ecdysozoa</taxon>
        <taxon>Arthropoda</taxon>
        <taxon>Hexapoda</taxon>
        <taxon>Insecta</taxon>
        <taxon>Pterygota</taxon>
        <taxon>Neoptera</taxon>
        <taxon>Endopterygota</taxon>
        <taxon>Diptera</taxon>
        <taxon>Brachycera</taxon>
        <taxon>Muscomorpha</taxon>
        <taxon>Asiloidea</taxon>
        <taxon>Asilidae</taxon>
        <taxon>Asilinae</taxon>
        <taxon>Dolopus</taxon>
    </lineage>
</organism>
<keyword evidence="1" id="KW-0732">Signal</keyword>
<feature type="signal peptide" evidence="1">
    <location>
        <begin position="1"/>
        <end position="22"/>
    </location>
</feature>
<proteinExistence type="evidence at transcript level"/>
<protein>
    <submittedName>
        <fullName evidence="2">Venom polypeptide</fullName>
    </submittedName>
</protein>
<reference evidence="2" key="1">
    <citation type="journal article" date="2018" name="Toxins">
        <title>Buzz kill: function and proteomic composition of venom from the giant assassin fly Dolopus genitalis (Diptera: Asilidae).</title>
        <authorList>
            <person name="Walker A.A."/>
            <person name="Dobson J."/>
            <person name="Jin J."/>
            <person name="Robinson S.D."/>
            <person name="Herzig V."/>
            <person name="Vetter I."/>
            <person name="King G.F."/>
            <person name="Fry B.G."/>
        </authorList>
    </citation>
    <scope>NUCLEOTIDE SEQUENCE</scope>
    <source>
        <strain evidence="2">U-Asilidin2-Dg48</strain>
        <tissue evidence="2">Venom/thoracic glands</tissue>
    </source>
</reference>
<dbReference type="AlphaFoldDB" id="A0A3G5BIG1"/>